<evidence type="ECO:0000256" key="8">
    <source>
        <dbReference type="ARBA" id="ARBA00023329"/>
    </source>
</evidence>
<keyword evidence="8" id="KW-0968">Cytoplasmic vesicle</keyword>
<comment type="caution">
    <text evidence="11">The sequence shown here is derived from an EMBL/GenBank/DDBJ whole genome shotgun (WGS) entry which is preliminary data.</text>
</comment>
<dbReference type="InterPro" id="IPR026197">
    <property type="entry name" value="SCG3"/>
</dbReference>
<evidence type="ECO:0000256" key="2">
    <source>
        <dbReference type="ARBA" id="ARBA00004613"/>
    </source>
</evidence>
<gene>
    <name evidence="11" type="primary">SCG3</name>
    <name evidence="11" type="ORF">WISP_115144</name>
</gene>
<feature type="compositionally biased region" description="Basic and acidic residues" evidence="10">
    <location>
        <begin position="259"/>
        <end position="269"/>
    </location>
</feature>
<comment type="subcellular location">
    <subcellularLocation>
        <location evidence="1">Cytoplasmic vesicle</location>
        <location evidence="1">Secretory vesicle membrane</location>
        <topology evidence="1">Peripheral membrane protein</topology>
    </subcellularLocation>
    <subcellularLocation>
        <location evidence="2">Secreted</location>
    </subcellularLocation>
</comment>
<dbReference type="Proteomes" id="UP001145742">
    <property type="component" value="Unassembled WGS sequence"/>
</dbReference>
<name>A0ABQ9CUG7_9PASS</name>
<feature type="compositionally biased region" description="Basic and acidic residues" evidence="10">
    <location>
        <begin position="395"/>
        <end position="426"/>
    </location>
</feature>
<dbReference type="PANTHER" id="PTHR17388:SF2">
    <property type="entry name" value="SECRETOGRANIN-3"/>
    <property type="match status" value="1"/>
</dbReference>
<keyword evidence="6" id="KW-0732">Signal</keyword>
<evidence type="ECO:0000256" key="7">
    <source>
        <dbReference type="ARBA" id="ARBA00023136"/>
    </source>
</evidence>
<feature type="region of interest" description="Disordered" evidence="10">
    <location>
        <begin position="245"/>
        <end position="287"/>
    </location>
</feature>
<keyword evidence="5" id="KW-0165">Cleavage on pair of basic residues</keyword>
<evidence type="ECO:0000256" key="9">
    <source>
        <dbReference type="ARBA" id="ARBA00033446"/>
    </source>
</evidence>
<evidence type="ECO:0000256" key="3">
    <source>
        <dbReference type="ARBA" id="ARBA00013655"/>
    </source>
</evidence>
<dbReference type="EMBL" id="WHWB01034471">
    <property type="protein sequence ID" value="KAJ7409483.1"/>
    <property type="molecule type" value="Genomic_DNA"/>
</dbReference>
<sequence>MKIFRDLGSQAGSDLVSTWMGDLQAVLGAVGSGPEDFTVTIQPRSAVADEPLGAKGEANDLSNEDKAIHNRQLSVERPLEEQIAEAEADKNRKIALTENKPEFRNYSFIDDLNLLKSVAERERNEKERESIRSSLYEQQLAIDDADSTKNRRLVDDYDSTKSGLDYKFQDDPDGLHQLDGTPLTAEDIVQKIAARIYEENDRGVFDKIVSKLLNLGLITESQAYTLEDEVAEVLQQLIANEAKNREKEAEDFDYPASRADSDTKEKQQERMTPSRPDQDSIINGEIDDTLDNTWSSSNILERRNELPSEDNFEDLQYFPNFYALIKSLNSETETKEKETLITIMKTLIDFVKMMVKYGTITPEEGVSYLENLDTMIAEQTKKKLENPSTKTRTKLTADKSSEEADSTKEEAAKMEKEYEISKDSTKSEGQNASGNSEESGDYDLSKLRDFIDQQADAYVDKGILDKEEADVIKRIYGSL</sequence>
<feature type="region of interest" description="Disordered" evidence="10">
    <location>
        <begin position="380"/>
        <end position="442"/>
    </location>
</feature>
<dbReference type="Pfam" id="PF15467">
    <property type="entry name" value="SGIII"/>
    <property type="match status" value="1"/>
</dbReference>
<feature type="compositionally biased region" description="Polar residues" evidence="10">
    <location>
        <begin position="427"/>
        <end position="437"/>
    </location>
</feature>
<proteinExistence type="predicted"/>
<accession>A0ABQ9CUG7</accession>
<keyword evidence="12" id="KW-1185">Reference proteome</keyword>
<keyword evidence="7" id="KW-0472">Membrane</keyword>
<evidence type="ECO:0000256" key="5">
    <source>
        <dbReference type="ARBA" id="ARBA00022685"/>
    </source>
</evidence>
<evidence type="ECO:0000256" key="4">
    <source>
        <dbReference type="ARBA" id="ARBA00022525"/>
    </source>
</evidence>
<organism evidence="11 12">
    <name type="scientific">Willisornis vidua</name>
    <name type="common">Xingu scale-backed antbird</name>
    <dbReference type="NCBI Taxonomy" id="1566151"/>
    <lineage>
        <taxon>Eukaryota</taxon>
        <taxon>Metazoa</taxon>
        <taxon>Chordata</taxon>
        <taxon>Craniata</taxon>
        <taxon>Vertebrata</taxon>
        <taxon>Euteleostomi</taxon>
        <taxon>Archelosauria</taxon>
        <taxon>Archosauria</taxon>
        <taxon>Dinosauria</taxon>
        <taxon>Saurischia</taxon>
        <taxon>Theropoda</taxon>
        <taxon>Coelurosauria</taxon>
        <taxon>Aves</taxon>
        <taxon>Neognathae</taxon>
        <taxon>Neoaves</taxon>
        <taxon>Telluraves</taxon>
        <taxon>Australaves</taxon>
        <taxon>Passeriformes</taxon>
        <taxon>Thamnophilidae</taxon>
        <taxon>Willisornis</taxon>
    </lineage>
</organism>
<reference evidence="11" key="1">
    <citation type="submission" date="2019-10" db="EMBL/GenBank/DDBJ databases">
        <authorList>
            <person name="Soares A.E.R."/>
            <person name="Aleixo A."/>
            <person name="Schneider P."/>
            <person name="Miyaki C.Y."/>
            <person name="Schneider M.P."/>
            <person name="Mello C."/>
            <person name="Vasconcelos A.T.R."/>
        </authorList>
    </citation>
    <scope>NUCLEOTIDE SEQUENCE</scope>
    <source>
        <tissue evidence="11">Muscle</tissue>
    </source>
</reference>
<evidence type="ECO:0000313" key="11">
    <source>
        <dbReference type="EMBL" id="KAJ7409483.1"/>
    </source>
</evidence>
<evidence type="ECO:0000256" key="1">
    <source>
        <dbReference type="ARBA" id="ARBA00004268"/>
    </source>
</evidence>
<protein>
    <recommendedName>
        <fullName evidence="3">Secretogranin-3</fullName>
    </recommendedName>
    <alternativeName>
        <fullName evidence="9">Secretogranin III</fullName>
    </alternativeName>
</protein>
<evidence type="ECO:0000256" key="6">
    <source>
        <dbReference type="ARBA" id="ARBA00022729"/>
    </source>
</evidence>
<evidence type="ECO:0000313" key="12">
    <source>
        <dbReference type="Proteomes" id="UP001145742"/>
    </source>
</evidence>
<dbReference type="PANTHER" id="PTHR17388">
    <property type="entry name" value="SECRETOGRANIN III"/>
    <property type="match status" value="1"/>
</dbReference>
<keyword evidence="4" id="KW-0964">Secreted</keyword>
<evidence type="ECO:0000256" key="10">
    <source>
        <dbReference type="SAM" id="MobiDB-lite"/>
    </source>
</evidence>